<dbReference type="Proteomes" id="UP000243820">
    <property type="component" value="Unassembled WGS sequence"/>
</dbReference>
<keyword evidence="2" id="KW-1185">Reference proteome</keyword>
<gene>
    <name evidence="1" type="ORF">ASJ83_06500</name>
</gene>
<dbReference type="EMBL" id="LMVO01000011">
    <property type="protein sequence ID" value="PAV09575.1"/>
    <property type="molecule type" value="Genomic_DNA"/>
</dbReference>
<evidence type="ECO:0000313" key="2">
    <source>
        <dbReference type="Proteomes" id="UP000243820"/>
    </source>
</evidence>
<protein>
    <recommendedName>
        <fullName evidence="3">Type I-B CRISPR-associated protein Cas8b1/Cst1</fullName>
    </recommendedName>
</protein>
<name>A0AAX0Q878_9EURY</name>
<proteinExistence type="predicted"/>
<dbReference type="AlphaFoldDB" id="A0AAX0Q878"/>
<accession>A0AAX0Q878</accession>
<organism evidence="1 2">
    <name type="scientific">Methanocorpusculum parvum</name>
    <dbReference type="NCBI Taxonomy" id="2193"/>
    <lineage>
        <taxon>Archaea</taxon>
        <taxon>Methanobacteriati</taxon>
        <taxon>Methanobacteriota</taxon>
        <taxon>Stenosarchaea group</taxon>
        <taxon>Methanomicrobia</taxon>
        <taxon>Methanomicrobiales</taxon>
        <taxon>Methanocorpusculaceae</taxon>
        <taxon>Methanocorpusculum</taxon>
    </lineage>
</organism>
<evidence type="ECO:0008006" key="3">
    <source>
        <dbReference type="Google" id="ProtNLM"/>
    </source>
</evidence>
<reference evidence="1 2" key="1">
    <citation type="journal article" date="2017" name="BMC Genomics">
        <title>Genomic analysis of methanogenic archaea reveals a shift towards energy conservation.</title>
        <authorList>
            <person name="Gilmore S.P."/>
            <person name="Henske J.K."/>
            <person name="Sexton J.A."/>
            <person name="Solomon K.V."/>
            <person name="Seppala S."/>
            <person name="Yoo J.I."/>
            <person name="Huyett L.M."/>
            <person name="Pressman A."/>
            <person name="Cogan J.Z."/>
            <person name="Kivenson V."/>
            <person name="Peng X."/>
            <person name="Tan Y."/>
            <person name="Valentine D.L."/>
            <person name="O'Malley M.A."/>
        </authorList>
    </citation>
    <scope>NUCLEOTIDE SEQUENCE [LARGE SCALE GENOMIC DNA]</scope>
    <source>
        <strain evidence="1 2">XII</strain>
    </source>
</reference>
<sequence length="544" mass="61946">MDSGLLGFYSLAKRAQRNFPDISLRADDSGVYLTGTDSQLEIFLKTVYDSLLDEYYNTSTPKQIEESTGFYYDTKKDEFVRFPKVKSMGIADIIFGKAPRPTGDKTAYVKEKEGATRKNQLPEEYAHLQDRLDAFLKENKLKADGATFLIDGRNAYQPNVTISPTPKKAKTTCYMCGHDTHAASEVSGTVFPLITSSAGIKSFNSGCESPFSVCWMCDYIGKFVPVPGYYSMNGDNTFIFLIYSQSFEKMNDVFEPFEGAKKYDANRFRNFEERLGAYFQKSYEQFFSFMYTVYLTTCTVNPGGEEESEIDLEALFDINISKAPVSFYVLQFQELGQSCIGKLVWNFTEAVYLFRLFAALFESEIDLKKVMQGFVDYDQPKNESKTIVRNRICEAILKKQHITDLVEPFVYHISRSEKKFIKPAFDFVEAYEHILYEGDTMKQELINTAVSLGKSIGLTLGTQGKKARGDLFRLRKARKPEDFLNEVNRIQMKYGASVTADLYNKGEAFDENFTEFKQFCMIAALNSYNAKTSDKPSSGEENHD</sequence>
<comment type="caution">
    <text evidence="1">The sequence shown here is derived from an EMBL/GenBank/DDBJ whole genome shotgun (WGS) entry which is preliminary data.</text>
</comment>
<evidence type="ECO:0000313" key="1">
    <source>
        <dbReference type="EMBL" id="PAV09575.1"/>
    </source>
</evidence>